<evidence type="ECO:0000259" key="7">
    <source>
        <dbReference type="PROSITE" id="PS50188"/>
    </source>
</evidence>
<dbReference type="InterPro" id="IPR050143">
    <property type="entry name" value="TRIM/RBCC"/>
</dbReference>
<dbReference type="GO" id="GO:0008270">
    <property type="term" value="F:zinc ion binding"/>
    <property type="evidence" value="ECO:0007669"/>
    <property type="project" value="UniProtKB-KW"/>
</dbReference>
<dbReference type="SUPFAM" id="SSF57850">
    <property type="entry name" value="RING/U-box"/>
    <property type="match status" value="1"/>
</dbReference>
<dbReference type="Proteomes" id="UP000694390">
    <property type="component" value="Unassembled WGS sequence"/>
</dbReference>
<evidence type="ECO:0000313" key="9">
    <source>
        <dbReference type="Proteomes" id="UP000694390"/>
    </source>
</evidence>
<evidence type="ECO:0000256" key="1">
    <source>
        <dbReference type="ARBA" id="ARBA00022723"/>
    </source>
</evidence>
<dbReference type="InterPro" id="IPR017907">
    <property type="entry name" value="Znf_RING_CS"/>
</dbReference>
<dbReference type="PROSITE" id="PS50188">
    <property type="entry name" value="B302_SPRY"/>
    <property type="match status" value="1"/>
</dbReference>
<dbReference type="Gene3D" id="3.30.40.10">
    <property type="entry name" value="Zinc/RING finger domain, C3HC4 (zinc finger)"/>
    <property type="match status" value="1"/>
</dbReference>
<organism evidence="8 9">
    <name type="scientific">Gopherus evgoodei</name>
    <name type="common">Goodes thornscrub tortoise</name>
    <dbReference type="NCBI Taxonomy" id="1825980"/>
    <lineage>
        <taxon>Eukaryota</taxon>
        <taxon>Metazoa</taxon>
        <taxon>Chordata</taxon>
        <taxon>Craniata</taxon>
        <taxon>Vertebrata</taxon>
        <taxon>Euteleostomi</taxon>
        <taxon>Archelosauria</taxon>
        <taxon>Testudinata</taxon>
        <taxon>Testudines</taxon>
        <taxon>Cryptodira</taxon>
        <taxon>Durocryptodira</taxon>
        <taxon>Testudinoidea</taxon>
        <taxon>Testudinidae</taxon>
        <taxon>Gopherus</taxon>
    </lineage>
</organism>
<sequence length="374" mass="41704">MAAANPAKTLQDEVICHICLEYFKDPVSLDCDHSFCRACITQCWGGFHTDISCPQCREIFPQRNLRLNRQLRNIVEAARELRLQPEPESLCEKHREPLKLFCKEDEILICLVCDRSKEHRVHTVIPTEEAAEEFQVGNNQLFVKPDEGPPLLCPSPLPPSPKPINTMSVVLLSLGLREQKDVAGDVLLAHIPFIIFLQSSSPRQELRELHCTLLHEMQEGTGVMLPSYGETHGRICPTGLRDKSLRAVCWAVKDSPRGRHCWEVEVGDALFWAVGVVRESVGRKGWISCSSGGGIWAVQWCRGRFQVLTSLVTSLPLSRIPSRIWVCLDCDQGQVTFIDAGGREGEYPTGVLKSTSLASYTLAFSCGLAITLSL</sequence>
<dbReference type="InterPro" id="IPR001870">
    <property type="entry name" value="B30.2/SPRY"/>
</dbReference>
<dbReference type="Pfam" id="PF15227">
    <property type="entry name" value="zf-C3HC4_4"/>
    <property type="match status" value="1"/>
</dbReference>
<dbReference type="OrthoDB" id="654191at2759"/>
<feature type="domain" description="B30.2/SPRY" evidence="7">
    <location>
        <begin position="183"/>
        <end position="374"/>
    </location>
</feature>
<dbReference type="InterPro" id="IPR000315">
    <property type="entry name" value="Znf_B-box"/>
</dbReference>
<dbReference type="Pfam" id="PF00643">
    <property type="entry name" value="zf-B_box"/>
    <property type="match status" value="1"/>
</dbReference>
<dbReference type="SMART" id="SM00184">
    <property type="entry name" value="RING"/>
    <property type="match status" value="1"/>
</dbReference>
<evidence type="ECO:0000259" key="5">
    <source>
        <dbReference type="PROSITE" id="PS50089"/>
    </source>
</evidence>
<dbReference type="CDD" id="cd19762">
    <property type="entry name" value="Bbox2_TRIM7-like"/>
    <property type="match status" value="1"/>
</dbReference>
<dbReference type="PROSITE" id="PS50119">
    <property type="entry name" value="ZF_BBOX"/>
    <property type="match status" value="1"/>
</dbReference>
<dbReference type="GeneTree" id="ENSGT01030000234669"/>
<dbReference type="PROSITE" id="PS50089">
    <property type="entry name" value="ZF_RING_2"/>
    <property type="match status" value="1"/>
</dbReference>
<feature type="domain" description="B box-type" evidence="6">
    <location>
        <begin position="86"/>
        <end position="127"/>
    </location>
</feature>
<dbReference type="PRINTS" id="PR01407">
    <property type="entry name" value="BUTYPHLNCDUF"/>
</dbReference>
<dbReference type="SMART" id="SM00449">
    <property type="entry name" value="SPRY"/>
    <property type="match status" value="1"/>
</dbReference>
<dbReference type="AlphaFoldDB" id="A0A8C4Y6M6"/>
<protein>
    <submittedName>
        <fullName evidence="8">Uncharacterized protein</fullName>
    </submittedName>
</protein>
<dbReference type="Pfam" id="PF00622">
    <property type="entry name" value="SPRY"/>
    <property type="match status" value="1"/>
</dbReference>
<reference evidence="8" key="2">
    <citation type="submission" date="2025-09" db="UniProtKB">
        <authorList>
            <consortium name="Ensembl"/>
        </authorList>
    </citation>
    <scope>IDENTIFICATION</scope>
</reference>
<dbReference type="SUPFAM" id="SSF57845">
    <property type="entry name" value="B-box zinc-binding domain"/>
    <property type="match status" value="1"/>
</dbReference>
<evidence type="ECO:0000256" key="4">
    <source>
        <dbReference type="PROSITE-ProRule" id="PRU00024"/>
    </source>
</evidence>
<dbReference type="PANTHER" id="PTHR24103">
    <property type="entry name" value="E3 UBIQUITIN-PROTEIN LIGASE TRIM"/>
    <property type="match status" value="1"/>
</dbReference>
<keyword evidence="1" id="KW-0479">Metal-binding</keyword>
<dbReference type="SMART" id="SM00336">
    <property type="entry name" value="BBOX"/>
    <property type="match status" value="1"/>
</dbReference>
<dbReference type="CDD" id="cd16594">
    <property type="entry name" value="RING-HC_TRIM7-like_C-IV"/>
    <property type="match status" value="1"/>
</dbReference>
<evidence type="ECO:0000313" key="8">
    <source>
        <dbReference type="Ensembl" id="ENSGEVP00005020908.1"/>
    </source>
</evidence>
<proteinExistence type="predicted"/>
<keyword evidence="9" id="KW-1185">Reference proteome</keyword>
<keyword evidence="3" id="KW-0862">Zinc</keyword>
<reference evidence="8" key="1">
    <citation type="submission" date="2025-08" db="UniProtKB">
        <authorList>
            <consortium name="Ensembl"/>
        </authorList>
    </citation>
    <scope>IDENTIFICATION</scope>
</reference>
<accession>A0A8C4Y6M6</accession>
<evidence type="ECO:0000256" key="2">
    <source>
        <dbReference type="ARBA" id="ARBA00022771"/>
    </source>
</evidence>
<keyword evidence="2 4" id="KW-0863">Zinc-finger</keyword>
<evidence type="ECO:0000256" key="3">
    <source>
        <dbReference type="ARBA" id="ARBA00022833"/>
    </source>
</evidence>
<dbReference type="InterPro" id="IPR013320">
    <property type="entry name" value="ConA-like_dom_sf"/>
</dbReference>
<dbReference type="InterPro" id="IPR003877">
    <property type="entry name" value="SPRY_dom"/>
</dbReference>
<feature type="domain" description="RING-type" evidence="5">
    <location>
        <begin position="16"/>
        <end position="57"/>
    </location>
</feature>
<dbReference type="Gene3D" id="2.60.120.920">
    <property type="match status" value="1"/>
</dbReference>
<evidence type="ECO:0000259" key="6">
    <source>
        <dbReference type="PROSITE" id="PS50119"/>
    </source>
</evidence>
<dbReference type="SUPFAM" id="SSF49899">
    <property type="entry name" value="Concanavalin A-like lectins/glucanases"/>
    <property type="match status" value="1"/>
</dbReference>
<dbReference type="Ensembl" id="ENSGEVT00005021960.1">
    <property type="protein sequence ID" value="ENSGEVP00005020908.1"/>
    <property type="gene ID" value="ENSGEVG00005014828.1"/>
</dbReference>
<dbReference type="InterPro" id="IPR003879">
    <property type="entry name" value="Butyrophylin_SPRY"/>
</dbReference>
<name>A0A8C4Y6M6_9SAUR</name>
<dbReference type="PROSITE" id="PS00518">
    <property type="entry name" value="ZF_RING_1"/>
    <property type="match status" value="1"/>
</dbReference>
<dbReference type="InterPro" id="IPR043136">
    <property type="entry name" value="B30.2/SPRY_sf"/>
</dbReference>
<dbReference type="InterPro" id="IPR013083">
    <property type="entry name" value="Znf_RING/FYVE/PHD"/>
</dbReference>
<dbReference type="Gene3D" id="3.30.160.60">
    <property type="entry name" value="Classic Zinc Finger"/>
    <property type="match status" value="1"/>
</dbReference>
<dbReference type="InterPro" id="IPR001841">
    <property type="entry name" value="Znf_RING"/>
</dbReference>